<dbReference type="HOGENOM" id="CLU_1284846_0_0_1"/>
<name>W1NJM6_AMBTC</name>
<accession>W1NJM6</accession>
<dbReference type="AlphaFoldDB" id="W1NJM6"/>
<keyword evidence="2" id="KW-1185">Reference proteome</keyword>
<sequence length="215" mass="23613">MWLLYNLSESDAIGNGIDNISIAFRCVFGHMSCFGDSELVQMDQSQLQAISTNAGGIWAVVRYQLAHHFDVSRPDNTLNGIGNIGITARLLGILKLKKGGHGLGAIWTGADTRHLVFRVACVMTEVTSVSCHRTFSRSLVPIEMAYLGHFNISITSLAEIGVFRVAPLCRMCLTLAARQEVAKKWTLAVKELSGRENLDSSSIESWPHERGICHV</sequence>
<organism evidence="1 2">
    <name type="scientific">Amborella trichopoda</name>
    <dbReference type="NCBI Taxonomy" id="13333"/>
    <lineage>
        <taxon>Eukaryota</taxon>
        <taxon>Viridiplantae</taxon>
        <taxon>Streptophyta</taxon>
        <taxon>Embryophyta</taxon>
        <taxon>Tracheophyta</taxon>
        <taxon>Spermatophyta</taxon>
        <taxon>Magnoliopsida</taxon>
        <taxon>Amborellales</taxon>
        <taxon>Amborellaceae</taxon>
        <taxon>Amborella</taxon>
    </lineage>
</organism>
<dbReference type="EMBL" id="KI397486">
    <property type="protein sequence ID" value="ERM95380.1"/>
    <property type="molecule type" value="Genomic_DNA"/>
</dbReference>
<dbReference type="Proteomes" id="UP000017836">
    <property type="component" value="Unassembled WGS sequence"/>
</dbReference>
<proteinExistence type="predicted"/>
<evidence type="ECO:0000313" key="1">
    <source>
        <dbReference type="EMBL" id="ERM95380.1"/>
    </source>
</evidence>
<protein>
    <submittedName>
        <fullName evidence="1">Uncharacterized protein</fullName>
    </submittedName>
</protein>
<dbReference type="Gramene" id="ERM95380">
    <property type="protein sequence ID" value="ERM95380"/>
    <property type="gene ID" value="AMTR_s00008p00209470"/>
</dbReference>
<gene>
    <name evidence="1" type="ORF">AMTR_s00008p00209470</name>
</gene>
<reference evidence="2" key="1">
    <citation type="journal article" date="2013" name="Science">
        <title>The Amborella genome and the evolution of flowering plants.</title>
        <authorList>
            <consortium name="Amborella Genome Project"/>
        </authorList>
    </citation>
    <scope>NUCLEOTIDE SEQUENCE [LARGE SCALE GENOMIC DNA]</scope>
</reference>
<evidence type="ECO:0000313" key="2">
    <source>
        <dbReference type="Proteomes" id="UP000017836"/>
    </source>
</evidence>